<organism evidence="1 2">
    <name type="scientific">Moritella viscosa</name>
    <dbReference type="NCBI Taxonomy" id="80854"/>
    <lineage>
        <taxon>Bacteria</taxon>
        <taxon>Pseudomonadati</taxon>
        <taxon>Pseudomonadota</taxon>
        <taxon>Gammaproteobacteria</taxon>
        <taxon>Alteromonadales</taxon>
        <taxon>Moritellaceae</taxon>
        <taxon>Moritella</taxon>
    </lineage>
</organism>
<sequence length="136" mass="15692">MVSIYETGKMRVEIGNDEVVKTFKVRPNYKKRYNREKFALLRLTGLSGFPEIIKYEDDDATLTMTRLFGENKEQLSDEALQHLRLLVERMLDAGVARHSLPERDLLIKGDKVSIVDFERVTLGVCLGHQCGFFLKK</sequence>
<evidence type="ECO:0000313" key="1">
    <source>
        <dbReference type="EMBL" id="SGZ16082.1"/>
    </source>
</evidence>
<reference evidence="1 2" key="1">
    <citation type="submission" date="2016-11" db="EMBL/GenBank/DDBJ databases">
        <authorList>
            <person name="Jaros S."/>
            <person name="Januszkiewicz K."/>
            <person name="Wedrychowicz H."/>
        </authorList>
    </citation>
    <scope>NUCLEOTIDE SEQUENCE [LARGE SCALE GENOMIC DNA]</scope>
    <source>
        <strain evidence="1">NVI 5450</strain>
    </source>
</reference>
<evidence type="ECO:0000313" key="2">
    <source>
        <dbReference type="Proteomes" id="UP000183794"/>
    </source>
</evidence>
<proteinExistence type="predicted"/>
<name>A0A1L0C5Y2_9GAMM</name>
<protein>
    <submittedName>
        <fullName evidence="1">Uncharacterized protein</fullName>
    </submittedName>
</protein>
<gene>
    <name evidence="1" type="ORF">NVI5450_4262</name>
</gene>
<dbReference type="Proteomes" id="UP000183794">
    <property type="component" value="Unassembled WGS sequence"/>
</dbReference>
<dbReference type="AlphaFoldDB" id="A0A1L0C5Y2"/>
<accession>A0A1L0C5Y2</accession>
<dbReference type="EMBL" id="FPLD01000122">
    <property type="protein sequence ID" value="SGZ16082.1"/>
    <property type="molecule type" value="Genomic_DNA"/>
</dbReference>